<reference evidence="3 4" key="1">
    <citation type="submission" date="2014-04" db="EMBL/GenBank/DDBJ databases">
        <authorList>
            <consortium name="DOE Joint Genome Institute"/>
            <person name="Kuo A."/>
            <person name="Kohler A."/>
            <person name="Nagy L.G."/>
            <person name="Floudas D."/>
            <person name="Copeland A."/>
            <person name="Barry K.W."/>
            <person name="Cichocki N."/>
            <person name="Veneault-Fourrey C."/>
            <person name="LaButti K."/>
            <person name="Lindquist E.A."/>
            <person name="Lipzen A."/>
            <person name="Lundell T."/>
            <person name="Morin E."/>
            <person name="Murat C."/>
            <person name="Sun H."/>
            <person name="Tunlid A."/>
            <person name="Henrissat B."/>
            <person name="Grigoriev I.V."/>
            <person name="Hibbett D.S."/>
            <person name="Martin F."/>
            <person name="Nordberg H.P."/>
            <person name="Cantor M.N."/>
            <person name="Hua S.X."/>
        </authorList>
    </citation>
    <scope>NUCLEOTIDE SEQUENCE [LARGE SCALE GENOMIC DNA]</scope>
    <source>
        <strain evidence="3 4">Foug A</strain>
    </source>
</reference>
<protein>
    <recommendedName>
        <fullName evidence="2">PH domain-containing protein</fullName>
    </recommendedName>
</protein>
<feature type="region of interest" description="Disordered" evidence="1">
    <location>
        <begin position="426"/>
        <end position="467"/>
    </location>
</feature>
<evidence type="ECO:0000313" key="4">
    <source>
        <dbReference type="Proteomes" id="UP000053989"/>
    </source>
</evidence>
<keyword evidence="4" id="KW-1185">Reference proteome</keyword>
<dbReference type="InterPro" id="IPR051707">
    <property type="entry name" value="PI-Interact_SigTrans_Reg"/>
</dbReference>
<dbReference type="SMART" id="SM00233">
    <property type="entry name" value="PH"/>
    <property type="match status" value="2"/>
</dbReference>
<dbReference type="InterPro" id="IPR011993">
    <property type="entry name" value="PH-like_dom_sf"/>
</dbReference>
<dbReference type="OrthoDB" id="2157866at2759"/>
<reference evidence="4" key="2">
    <citation type="submission" date="2015-01" db="EMBL/GenBank/DDBJ databases">
        <title>Evolutionary Origins and Diversification of the Mycorrhizal Mutualists.</title>
        <authorList>
            <consortium name="DOE Joint Genome Institute"/>
            <consortium name="Mycorrhizal Genomics Consortium"/>
            <person name="Kohler A."/>
            <person name="Kuo A."/>
            <person name="Nagy L.G."/>
            <person name="Floudas D."/>
            <person name="Copeland A."/>
            <person name="Barry K.W."/>
            <person name="Cichocki N."/>
            <person name="Veneault-Fourrey C."/>
            <person name="LaButti K."/>
            <person name="Lindquist E.A."/>
            <person name="Lipzen A."/>
            <person name="Lundell T."/>
            <person name="Morin E."/>
            <person name="Murat C."/>
            <person name="Riley R."/>
            <person name="Ohm R."/>
            <person name="Sun H."/>
            <person name="Tunlid A."/>
            <person name="Henrissat B."/>
            <person name="Grigoriev I.V."/>
            <person name="Hibbett D.S."/>
            <person name="Martin F."/>
        </authorList>
    </citation>
    <scope>NUCLEOTIDE SEQUENCE [LARGE SCALE GENOMIC DNA]</scope>
    <source>
        <strain evidence="4">Foug A</strain>
    </source>
</reference>
<proteinExistence type="predicted"/>
<gene>
    <name evidence="3" type="ORF">SCLCIDRAFT_1112966</name>
</gene>
<feature type="compositionally biased region" description="Gly residues" evidence="1">
    <location>
        <begin position="457"/>
        <end position="467"/>
    </location>
</feature>
<dbReference type="AlphaFoldDB" id="A0A0C3EHA8"/>
<dbReference type="InParanoid" id="A0A0C3EHA8"/>
<feature type="compositionally biased region" description="Acidic residues" evidence="1">
    <location>
        <begin position="84"/>
        <end position="95"/>
    </location>
</feature>
<evidence type="ECO:0000256" key="1">
    <source>
        <dbReference type="SAM" id="MobiDB-lite"/>
    </source>
</evidence>
<feature type="compositionally biased region" description="Pro residues" evidence="1">
    <location>
        <begin position="1"/>
        <end position="11"/>
    </location>
</feature>
<feature type="domain" description="PH" evidence="2">
    <location>
        <begin position="112"/>
        <end position="207"/>
    </location>
</feature>
<organism evidence="3 4">
    <name type="scientific">Scleroderma citrinum Foug A</name>
    <dbReference type="NCBI Taxonomy" id="1036808"/>
    <lineage>
        <taxon>Eukaryota</taxon>
        <taxon>Fungi</taxon>
        <taxon>Dikarya</taxon>
        <taxon>Basidiomycota</taxon>
        <taxon>Agaricomycotina</taxon>
        <taxon>Agaricomycetes</taxon>
        <taxon>Agaricomycetidae</taxon>
        <taxon>Boletales</taxon>
        <taxon>Sclerodermatineae</taxon>
        <taxon>Sclerodermataceae</taxon>
        <taxon>Scleroderma</taxon>
    </lineage>
</organism>
<evidence type="ECO:0000259" key="2">
    <source>
        <dbReference type="PROSITE" id="PS50003"/>
    </source>
</evidence>
<sequence>MSPSAALPPSPQEVQRKLSVHSAARPKRAHVSGTESDSDSALSPDLASPTSHSLASSAAFLSGTCTLQPPLSAIAERRSGSGGEESEEDDEDEEGWPSADRPGNVVASMEESDIKSGYLWKKGERRKTWKKRWFVLRSAHLAYYKTSAEYKPLRLLDLSDVHSCTPVVLKKHTYTFGIVSAVRTYYLQAQSPEEVQGWVKAIQDARDALMLSSTTSLAAAPIPIPRAPTLSDRQVMLTPSPPRAMHAYNVTSSDSEDGSLHAQRVLSSSPQRHNATTTTGNASSSPGRSQVPKDGGSKVVLSGYLMKCGSKRHNWRKRWFTLSSDKLVYSGSHMDTKPHRQFSVSEILDALEFDIRSHKHGAGVPPPAGSPVQASTSADKPTSGEGPHTFKIVTTKRTFLLCAPSEEEEIKWLSAIRALIARRTGAGVVPGSTGDRGEGGQGGGLRHKVRNLSISGASGGVAGPEDR</sequence>
<dbReference type="Gene3D" id="2.30.29.30">
    <property type="entry name" value="Pleckstrin-homology domain (PH domain)/Phosphotyrosine-binding domain (PTB)"/>
    <property type="match status" value="2"/>
</dbReference>
<feature type="compositionally biased region" description="Low complexity" evidence="1">
    <location>
        <begin position="39"/>
        <end position="53"/>
    </location>
</feature>
<dbReference type="SUPFAM" id="SSF50729">
    <property type="entry name" value="PH domain-like"/>
    <property type="match status" value="2"/>
</dbReference>
<dbReference type="PANTHER" id="PTHR14336:SF8">
    <property type="entry name" value="PROTEIN OPY1"/>
    <property type="match status" value="1"/>
</dbReference>
<evidence type="ECO:0000313" key="3">
    <source>
        <dbReference type="EMBL" id="KIM67634.1"/>
    </source>
</evidence>
<dbReference type="PROSITE" id="PS50003">
    <property type="entry name" value="PH_DOMAIN"/>
    <property type="match status" value="2"/>
</dbReference>
<feature type="region of interest" description="Disordered" evidence="1">
    <location>
        <begin position="76"/>
        <end position="109"/>
    </location>
</feature>
<dbReference type="PANTHER" id="PTHR14336">
    <property type="entry name" value="TANDEM PH DOMAIN CONTAINING PROTEIN"/>
    <property type="match status" value="1"/>
</dbReference>
<dbReference type="EMBL" id="KN822012">
    <property type="protein sequence ID" value="KIM67634.1"/>
    <property type="molecule type" value="Genomic_DNA"/>
</dbReference>
<feature type="region of interest" description="Disordered" evidence="1">
    <location>
        <begin position="1"/>
        <end position="53"/>
    </location>
</feature>
<feature type="region of interest" description="Disordered" evidence="1">
    <location>
        <begin position="360"/>
        <end position="389"/>
    </location>
</feature>
<dbReference type="FunFam" id="2.30.29.30:FF:000286">
    <property type="entry name" value="PH-protein kinase domain containing protein"/>
    <property type="match status" value="1"/>
</dbReference>
<accession>A0A0C3EHA8</accession>
<feature type="region of interest" description="Disordered" evidence="1">
    <location>
        <begin position="241"/>
        <end position="296"/>
    </location>
</feature>
<feature type="compositionally biased region" description="Polar residues" evidence="1">
    <location>
        <begin position="265"/>
        <end position="288"/>
    </location>
</feature>
<dbReference type="STRING" id="1036808.A0A0C3EHA8"/>
<dbReference type="Pfam" id="PF00169">
    <property type="entry name" value="PH"/>
    <property type="match status" value="2"/>
</dbReference>
<name>A0A0C3EHA8_9AGAM</name>
<dbReference type="InterPro" id="IPR001849">
    <property type="entry name" value="PH_domain"/>
</dbReference>
<dbReference type="Proteomes" id="UP000053989">
    <property type="component" value="Unassembled WGS sequence"/>
</dbReference>
<dbReference type="HOGENOM" id="CLU_029637_0_0_1"/>
<feature type="domain" description="PH" evidence="2">
    <location>
        <begin position="298"/>
        <end position="421"/>
    </location>
</feature>